<evidence type="ECO:0000313" key="3">
    <source>
        <dbReference type="Proteomes" id="UP000257607"/>
    </source>
</evidence>
<feature type="transmembrane region" description="Helical" evidence="1">
    <location>
        <begin position="133"/>
        <end position="154"/>
    </location>
</feature>
<keyword evidence="1" id="KW-0472">Membrane</keyword>
<feature type="transmembrane region" description="Helical" evidence="1">
    <location>
        <begin position="182"/>
        <end position="204"/>
    </location>
</feature>
<dbReference type="Pfam" id="PF07314">
    <property type="entry name" value="Lit"/>
    <property type="match status" value="1"/>
</dbReference>
<protein>
    <submittedName>
        <fullName evidence="2">TIGR01906 family membrane protein</fullName>
    </submittedName>
</protein>
<accession>A0A385AGG9</accession>
<sequence>MGRLKRVRSTTSWAALYLALVSSAILITLLLSWALYPLVSHYLNLASQRELTQPRLMMNFNRLMGYLLVPWQPRLQLPDFPMSLDGRQHFVEVKRLFGLAVVIWLVTIGAAIQHWRSRRKTNRVWQYVRPMQVALVVPPILGFIASMNFDRFFITFHELLFRNLNWQFDPITDPIILVLPEVYFGLCFALFFILLEGSFAWLLWRGKRAL</sequence>
<dbReference type="AlphaFoldDB" id="A0A385AGG9"/>
<dbReference type="Proteomes" id="UP000257607">
    <property type="component" value="Chromosome"/>
</dbReference>
<gene>
    <name evidence="2" type="ORF">DT351_08755</name>
</gene>
<dbReference type="InterPro" id="IPR010178">
    <property type="entry name" value="Lit"/>
</dbReference>
<dbReference type="EMBL" id="CP031003">
    <property type="protein sequence ID" value="AXN36416.1"/>
    <property type="molecule type" value="Genomic_DNA"/>
</dbReference>
<evidence type="ECO:0000313" key="2">
    <source>
        <dbReference type="EMBL" id="AXN36416.1"/>
    </source>
</evidence>
<name>A0A385AGG9_LATCU</name>
<keyword evidence="1" id="KW-1133">Transmembrane helix</keyword>
<dbReference type="RefSeq" id="WP_076786968.1">
    <property type="nucleotide sequence ID" value="NZ_CP015493.1"/>
</dbReference>
<organism evidence="2 3">
    <name type="scientific">Latilactobacillus curvatus</name>
    <name type="common">Lactobacillus curvatus</name>
    <dbReference type="NCBI Taxonomy" id="28038"/>
    <lineage>
        <taxon>Bacteria</taxon>
        <taxon>Bacillati</taxon>
        <taxon>Bacillota</taxon>
        <taxon>Bacilli</taxon>
        <taxon>Lactobacillales</taxon>
        <taxon>Lactobacillaceae</taxon>
        <taxon>Latilactobacillus</taxon>
    </lineage>
</organism>
<feature type="transmembrane region" description="Helical" evidence="1">
    <location>
        <begin position="96"/>
        <end position="112"/>
    </location>
</feature>
<keyword evidence="1" id="KW-0812">Transmembrane</keyword>
<evidence type="ECO:0000256" key="1">
    <source>
        <dbReference type="SAM" id="Phobius"/>
    </source>
</evidence>
<proteinExistence type="predicted"/>
<reference evidence="2 3" key="1">
    <citation type="submission" date="2018-07" db="EMBL/GenBank/DDBJ databases">
        <title>Lactobacillus curvatus genome sequence.</title>
        <authorList>
            <person name="Prechtl R."/>
        </authorList>
    </citation>
    <scope>NUCLEOTIDE SEQUENCE [LARGE SCALE GENOMIC DNA]</scope>
    <source>
        <strain evidence="2 3">TMW 1.1928</strain>
    </source>
</reference>
<feature type="transmembrane region" description="Helical" evidence="1">
    <location>
        <begin position="12"/>
        <end position="36"/>
    </location>
</feature>
<dbReference type="NCBIfam" id="TIGR01906">
    <property type="entry name" value="integ_TIGR01906"/>
    <property type="match status" value="1"/>
</dbReference>